<feature type="domain" description="Serine aminopeptidase S33" evidence="1">
    <location>
        <begin position="74"/>
        <end position="216"/>
    </location>
</feature>
<dbReference type="RefSeq" id="WP_124539821.1">
    <property type="nucleotide sequence ID" value="NZ_QUSW01000002.1"/>
</dbReference>
<gene>
    <name evidence="2" type="ORF">DZC73_08590</name>
</gene>
<dbReference type="InterPro" id="IPR029058">
    <property type="entry name" value="AB_hydrolase_fold"/>
</dbReference>
<dbReference type="InterPro" id="IPR022742">
    <property type="entry name" value="Hydrolase_4"/>
</dbReference>
<dbReference type="AlphaFoldDB" id="A0A3N7HRU7"/>
<protein>
    <submittedName>
        <fullName evidence="2">Alpha/beta hydrolase</fullName>
    </submittedName>
</protein>
<sequence>MRTIRFILLAFGLLVVTLALLIAFGGPSTPAPMASINDPFKSVDFSDLPPVSTFKADDGASLAYRKYLPAATAKPAGSVTLIHGSSANSNSMHPMARALAAAGYTVFALDMRGHGQSGTKGHIDHIGQLDSDLAAFARAVQPPQPSTLVGFSAGGGFVLRIAGGPQQSLFGSYLLLSPFLSQKAPNLRPGGGGWASVGIARAFALVVLNKIGIHALNDLTITRFALNEKARAMLTPEYDYNLVMNFRPEFDYEANIRHVQRPCAIIAGSADEAFFTDKLEGIVRGAGQQWPVVLLPGLGHIPLTLDPSALQAIVQQVQALQQQPAH</sequence>
<dbReference type="PANTHER" id="PTHR11614">
    <property type="entry name" value="PHOSPHOLIPASE-RELATED"/>
    <property type="match status" value="1"/>
</dbReference>
<dbReference type="OrthoDB" id="9808398at2"/>
<dbReference type="GO" id="GO:0016787">
    <property type="term" value="F:hydrolase activity"/>
    <property type="evidence" value="ECO:0007669"/>
    <property type="project" value="UniProtKB-KW"/>
</dbReference>
<keyword evidence="3" id="KW-1185">Reference proteome</keyword>
<dbReference type="Gene3D" id="3.40.50.1820">
    <property type="entry name" value="alpha/beta hydrolase"/>
    <property type="match status" value="1"/>
</dbReference>
<proteinExistence type="predicted"/>
<dbReference type="SUPFAM" id="SSF53474">
    <property type="entry name" value="alpha/beta-Hydrolases"/>
    <property type="match status" value="1"/>
</dbReference>
<comment type="caution">
    <text evidence="2">The sequence shown here is derived from an EMBL/GenBank/DDBJ whole genome shotgun (WGS) entry which is preliminary data.</text>
</comment>
<name>A0A3N7HRU7_9BURK</name>
<evidence type="ECO:0000313" key="3">
    <source>
        <dbReference type="Proteomes" id="UP000267464"/>
    </source>
</evidence>
<reference evidence="2 3" key="2">
    <citation type="submission" date="2018-12" db="EMBL/GenBank/DDBJ databases">
        <title>Rhizobacter gummiphilus sp. nov., a rubber-degrading bacterium isolated from the soil of a botanical garden in Japan.</title>
        <authorList>
            <person name="Shunsuke S.S."/>
        </authorList>
    </citation>
    <scope>NUCLEOTIDE SEQUENCE [LARGE SCALE GENOMIC DNA]</scope>
    <source>
        <strain evidence="2 3">S-16</strain>
    </source>
</reference>
<organism evidence="2 3">
    <name type="scientific">Piscinibacter terrae</name>
    <dbReference type="NCBI Taxonomy" id="2496871"/>
    <lineage>
        <taxon>Bacteria</taxon>
        <taxon>Pseudomonadati</taxon>
        <taxon>Pseudomonadota</taxon>
        <taxon>Betaproteobacteria</taxon>
        <taxon>Burkholderiales</taxon>
        <taxon>Sphaerotilaceae</taxon>
        <taxon>Piscinibacter</taxon>
    </lineage>
</organism>
<dbReference type="InterPro" id="IPR051044">
    <property type="entry name" value="MAG_DAG_Lipase"/>
</dbReference>
<reference evidence="2 3" key="1">
    <citation type="submission" date="2018-08" db="EMBL/GenBank/DDBJ databases">
        <authorList>
            <person name="Khan S.A."/>
            <person name="Jeon C.O."/>
            <person name="Chun B.H."/>
            <person name="Jeong S.E."/>
        </authorList>
    </citation>
    <scope>NUCLEOTIDE SEQUENCE [LARGE SCALE GENOMIC DNA]</scope>
    <source>
        <strain evidence="2 3">S-16</strain>
    </source>
</reference>
<keyword evidence="2" id="KW-0378">Hydrolase</keyword>
<dbReference type="EMBL" id="QUSW01000002">
    <property type="protein sequence ID" value="RQP24914.1"/>
    <property type="molecule type" value="Genomic_DNA"/>
</dbReference>
<evidence type="ECO:0000259" key="1">
    <source>
        <dbReference type="Pfam" id="PF12146"/>
    </source>
</evidence>
<dbReference type="Pfam" id="PF12146">
    <property type="entry name" value="Hydrolase_4"/>
    <property type="match status" value="1"/>
</dbReference>
<evidence type="ECO:0000313" key="2">
    <source>
        <dbReference type="EMBL" id="RQP24914.1"/>
    </source>
</evidence>
<accession>A0A3N7HRU7</accession>
<dbReference type="Proteomes" id="UP000267464">
    <property type="component" value="Unassembled WGS sequence"/>
</dbReference>